<comment type="caution">
    <text evidence="1">The sequence shown here is derived from an EMBL/GenBank/DDBJ whole genome shotgun (WGS) entry which is preliminary data.</text>
</comment>
<organism evidence="1 2">
    <name type="scientific">Paracraurococcus lichenis</name>
    <dbReference type="NCBI Taxonomy" id="3064888"/>
    <lineage>
        <taxon>Bacteria</taxon>
        <taxon>Pseudomonadati</taxon>
        <taxon>Pseudomonadota</taxon>
        <taxon>Alphaproteobacteria</taxon>
        <taxon>Acetobacterales</taxon>
        <taxon>Roseomonadaceae</taxon>
        <taxon>Paracraurococcus</taxon>
    </lineage>
</organism>
<evidence type="ECO:0000313" key="2">
    <source>
        <dbReference type="Proteomes" id="UP001243009"/>
    </source>
</evidence>
<sequence>MSVRDQLTLFGLDQTLRQARASASNEREVERQIRRVHTVHSILSELPTAEDLAFLHSGLCQTCLPHSRPDSNRDVWRRRSGRLTLIVQPGVLDTPMKPAGRGKRGEAKAAAKADDQESMYVGVPYGSKARLILIYLQSEGIRDRVVQMGDSLSAWMRSLGLAVTGGERGTITAVREQVLRIARCSFSFHWSEVSDEGDRTIVTDARLVDGMELWRGVSDRSQWPRQVVLSEAFHAHLREHAVPLDQRAIAHLSGNSLGLDLYTMLAYRLPRLKAPLLLRWSQLMEQLGAEDPSNFSRRVKAILPDVLDGYPGAKIEVSRNGLTLQPSKPAVQRTMVNGLRLIKS</sequence>
<dbReference type="InterPro" id="IPR006881">
    <property type="entry name" value="RepA_C"/>
</dbReference>
<keyword evidence="2" id="KW-1185">Reference proteome</keyword>
<dbReference type="RefSeq" id="WP_305108584.1">
    <property type="nucleotide sequence ID" value="NZ_JAUTWS010000116.1"/>
</dbReference>
<name>A0ABT9EBZ4_9PROT</name>
<gene>
    <name evidence="1" type="ORF">Q7A36_35805</name>
</gene>
<proteinExistence type="predicted"/>
<dbReference type="EMBL" id="JAUTWS010000116">
    <property type="protein sequence ID" value="MDO9713731.1"/>
    <property type="molecule type" value="Genomic_DNA"/>
</dbReference>
<evidence type="ECO:0000313" key="1">
    <source>
        <dbReference type="EMBL" id="MDO9713731.1"/>
    </source>
</evidence>
<dbReference type="Proteomes" id="UP001243009">
    <property type="component" value="Unassembled WGS sequence"/>
</dbReference>
<protein>
    <submittedName>
        <fullName evidence="1">Replication protein RepA</fullName>
    </submittedName>
</protein>
<accession>A0ABT9EBZ4</accession>
<reference evidence="1 2" key="1">
    <citation type="submission" date="2023-08" db="EMBL/GenBank/DDBJ databases">
        <title>The draft genome sequence of Paracraurococcus sp. LOR1-02.</title>
        <authorList>
            <person name="Kingkaew E."/>
            <person name="Tanasupawat S."/>
        </authorList>
    </citation>
    <scope>NUCLEOTIDE SEQUENCE [LARGE SCALE GENOMIC DNA]</scope>
    <source>
        <strain evidence="1 2">LOR1-02</strain>
    </source>
</reference>
<dbReference type="Pfam" id="PF04796">
    <property type="entry name" value="RepA_C"/>
    <property type="match status" value="1"/>
</dbReference>